<organism evidence="3 4">
    <name type="scientific">Dichomitus squalens (strain LYAD-421)</name>
    <name type="common">Western red white-rot fungus</name>
    <dbReference type="NCBI Taxonomy" id="732165"/>
    <lineage>
        <taxon>Eukaryota</taxon>
        <taxon>Fungi</taxon>
        <taxon>Dikarya</taxon>
        <taxon>Basidiomycota</taxon>
        <taxon>Agaricomycotina</taxon>
        <taxon>Agaricomycetes</taxon>
        <taxon>Polyporales</taxon>
        <taxon>Polyporaceae</taxon>
        <taxon>Dichomitus</taxon>
    </lineage>
</organism>
<dbReference type="KEGG" id="dsq:DICSQDRAFT_110260"/>
<feature type="compositionally biased region" description="Basic and acidic residues" evidence="1">
    <location>
        <begin position="128"/>
        <end position="162"/>
    </location>
</feature>
<feature type="compositionally biased region" description="Acidic residues" evidence="1">
    <location>
        <begin position="65"/>
        <end position="76"/>
    </location>
</feature>
<dbReference type="Proteomes" id="UP000053319">
    <property type="component" value="Unassembled WGS sequence"/>
</dbReference>
<dbReference type="AlphaFoldDB" id="R7SU34"/>
<dbReference type="HOGENOM" id="CLU_067132_0_1_1"/>
<dbReference type="OMA" id="NKAADFG"/>
<dbReference type="InterPro" id="IPR022226">
    <property type="entry name" value="DUF3752"/>
</dbReference>
<dbReference type="EMBL" id="JH719435">
    <property type="protein sequence ID" value="EJF58497.1"/>
    <property type="molecule type" value="Genomic_DNA"/>
</dbReference>
<feature type="domain" description="DUF3752" evidence="2">
    <location>
        <begin position="166"/>
        <end position="324"/>
    </location>
</feature>
<proteinExistence type="predicted"/>
<evidence type="ECO:0000313" key="3">
    <source>
        <dbReference type="EMBL" id="EJF58497.1"/>
    </source>
</evidence>
<evidence type="ECO:0000259" key="2">
    <source>
        <dbReference type="Pfam" id="PF12572"/>
    </source>
</evidence>
<evidence type="ECO:0000313" key="4">
    <source>
        <dbReference type="Proteomes" id="UP000053319"/>
    </source>
</evidence>
<feature type="region of interest" description="Disordered" evidence="1">
    <location>
        <begin position="269"/>
        <end position="288"/>
    </location>
</feature>
<feature type="compositionally biased region" description="Polar residues" evidence="1">
    <location>
        <begin position="189"/>
        <end position="203"/>
    </location>
</feature>
<accession>R7SU34</accession>
<dbReference type="InterPro" id="IPR046331">
    <property type="entry name" value="GPAM1-like"/>
</dbReference>
<dbReference type="OrthoDB" id="73491at2759"/>
<feature type="region of interest" description="Disordered" evidence="1">
    <location>
        <begin position="1"/>
        <end position="209"/>
    </location>
</feature>
<name>R7SU34_DICSQ</name>
<dbReference type="RefSeq" id="XP_007368858.1">
    <property type="nucleotide sequence ID" value="XM_007368796.1"/>
</dbReference>
<evidence type="ECO:0000256" key="1">
    <source>
        <dbReference type="SAM" id="MobiDB-lite"/>
    </source>
</evidence>
<protein>
    <recommendedName>
        <fullName evidence="2">DUF3752 domain-containing protein</fullName>
    </recommendedName>
</protein>
<dbReference type="GeneID" id="18833905"/>
<dbReference type="PANTHER" id="PTHR46370:SF1">
    <property type="entry name" value="GPALPP MOTIFS-CONTAINING PROTEIN 1"/>
    <property type="match status" value="1"/>
</dbReference>
<feature type="compositionally biased region" description="Polar residues" evidence="1">
    <location>
        <begin position="38"/>
        <end position="47"/>
    </location>
</feature>
<feature type="compositionally biased region" description="Low complexity" evidence="1">
    <location>
        <begin position="48"/>
        <end position="58"/>
    </location>
</feature>
<reference evidence="3 4" key="1">
    <citation type="journal article" date="2012" name="Science">
        <title>The Paleozoic origin of enzymatic lignin decomposition reconstructed from 31 fungal genomes.</title>
        <authorList>
            <person name="Floudas D."/>
            <person name="Binder M."/>
            <person name="Riley R."/>
            <person name="Barry K."/>
            <person name="Blanchette R.A."/>
            <person name="Henrissat B."/>
            <person name="Martinez A.T."/>
            <person name="Otillar R."/>
            <person name="Spatafora J.W."/>
            <person name="Yadav J.S."/>
            <person name="Aerts A."/>
            <person name="Benoit I."/>
            <person name="Boyd A."/>
            <person name="Carlson A."/>
            <person name="Copeland A."/>
            <person name="Coutinho P.M."/>
            <person name="de Vries R.P."/>
            <person name="Ferreira P."/>
            <person name="Findley K."/>
            <person name="Foster B."/>
            <person name="Gaskell J."/>
            <person name="Glotzer D."/>
            <person name="Gorecki P."/>
            <person name="Heitman J."/>
            <person name="Hesse C."/>
            <person name="Hori C."/>
            <person name="Igarashi K."/>
            <person name="Jurgens J.A."/>
            <person name="Kallen N."/>
            <person name="Kersten P."/>
            <person name="Kohler A."/>
            <person name="Kuees U."/>
            <person name="Kumar T.K.A."/>
            <person name="Kuo A."/>
            <person name="LaButti K."/>
            <person name="Larrondo L.F."/>
            <person name="Lindquist E."/>
            <person name="Ling A."/>
            <person name="Lombard V."/>
            <person name="Lucas S."/>
            <person name="Lundell T."/>
            <person name="Martin R."/>
            <person name="McLaughlin D.J."/>
            <person name="Morgenstern I."/>
            <person name="Morin E."/>
            <person name="Murat C."/>
            <person name="Nagy L.G."/>
            <person name="Nolan M."/>
            <person name="Ohm R.A."/>
            <person name="Patyshakuliyeva A."/>
            <person name="Rokas A."/>
            <person name="Ruiz-Duenas F.J."/>
            <person name="Sabat G."/>
            <person name="Salamov A."/>
            <person name="Samejima M."/>
            <person name="Schmutz J."/>
            <person name="Slot J.C."/>
            <person name="St John F."/>
            <person name="Stenlid J."/>
            <person name="Sun H."/>
            <person name="Sun S."/>
            <person name="Syed K."/>
            <person name="Tsang A."/>
            <person name="Wiebenga A."/>
            <person name="Young D."/>
            <person name="Pisabarro A."/>
            <person name="Eastwood D.C."/>
            <person name="Martin F."/>
            <person name="Cullen D."/>
            <person name="Grigoriev I.V."/>
            <person name="Hibbett D.S."/>
        </authorList>
    </citation>
    <scope>NUCLEOTIDE SEQUENCE [LARGE SCALE GENOMIC DNA]</scope>
    <source>
        <strain evidence="3 4">LYAD-421 SS1</strain>
    </source>
</reference>
<dbReference type="PANTHER" id="PTHR46370">
    <property type="entry name" value="GPALPP MOTIFS-CONTAINING PROTEIN 1"/>
    <property type="match status" value="1"/>
</dbReference>
<sequence length="332" mass="37003">MIGPDLPANLLPQVSSSEQDETLDSEGPQPAPSIGPQIPSSIGPQISPTLPAAPRASTTPPPNIPEEEEEEDDDEYAPALPPELAAARAKKVHGPSFPPSVVGPTYTPYDDDDDDDVGPRPLPQGLVLEEKDGVQEFLEREERRRKNLEEENKPKAPKREEWMLVPPSSSDLLGSIDPTKLTRPRQFARTAQPSRNTDNSLWTETPAERQQRIADEVAGKRRRAVEVDVTEDVSVDARKRRRYEEEVRKGVEEHTRKVRGASLIEQHDRVASVKEAEKVRNGDKDERPAFWDRDRDMALGGRLMDDKTRNKFITEARGLGDRFGSGKSGGFL</sequence>
<dbReference type="Pfam" id="PF12572">
    <property type="entry name" value="DUF3752"/>
    <property type="match status" value="1"/>
</dbReference>
<gene>
    <name evidence="3" type="ORF">DICSQDRAFT_110260</name>
</gene>